<dbReference type="OrthoDB" id="8707547at2759"/>
<protein>
    <recommendedName>
        <fullName evidence="8">Myeloid leukemia factor 1-like</fullName>
    </recommendedName>
</protein>
<proteinExistence type="inferred from homology"/>
<feature type="region of interest" description="Disordered" evidence="5">
    <location>
        <begin position="299"/>
        <end position="362"/>
    </location>
</feature>
<evidence type="ECO:0000313" key="6">
    <source>
        <dbReference type="Proteomes" id="UP001652660"/>
    </source>
</evidence>
<dbReference type="Proteomes" id="UP001652660">
    <property type="component" value="Chromosome 8e"/>
</dbReference>
<feature type="compositionally biased region" description="Basic and acidic residues" evidence="5">
    <location>
        <begin position="216"/>
        <end position="238"/>
    </location>
</feature>
<evidence type="ECO:0000256" key="4">
    <source>
        <dbReference type="ARBA" id="ARBA00022553"/>
    </source>
</evidence>
<comment type="similarity">
    <text evidence="2">Belongs to the MLF family.</text>
</comment>
<dbReference type="PANTHER" id="PTHR13105">
    <property type="entry name" value="MYELOID LEUKEMIA FACTOR"/>
    <property type="match status" value="1"/>
</dbReference>
<keyword evidence="3" id="KW-0963">Cytoplasm</keyword>
<dbReference type="RefSeq" id="XP_027081498.1">
    <property type="nucleotide sequence ID" value="XM_027225697.2"/>
</dbReference>
<reference evidence="7" key="2">
    <citation type="submission" date="2025-08" db="UniProtKB">
        <authorList>
            <consortium name="RefSeq"/>
        </authorList>
    </citation>
    <scope>IDENTIFICATION</scope>
    <source>
        <tissue evidence="7">Leaves</tissue>
    </source>
</reference>
<evidence type="ECO:0000256" key="5">
    <source>
        <dbReference type="SAM" id="MobiDB-lite"/>
    </source>
</evidence>
<feature type="compositionally biased region" description="Polar residues" evidence="5">
    <location>
        <begin position="162"/>
        <end position="180"/>
    </location>
</feature>
<keyword evidence="4" id="KW-0597">Phosphoprotein</keyword>
<evidence type="ECO:0000256" key="1">
    <source>
        <dbReference type="ARBA" id="ARBA00004496"/>
    </source>
</evidence>
<feature type="region of interest" description="Disordered" evidence="5">
    <location>
        <begin position="85"/>
        <end position="238"/>
    </location>
</feature>
<gene>
    <name evidence="7" type="primary">LOC113704059</name>
</gene>
<dbReference type="AlphaFoldDB" id="A0A6P6TSR6"/>
<feature type="compositionally biased region" description="Acidic residues" evidence="5">
    <location>
        <begin position="105"/>
        <end position="116"/>
    </location>
</feature>
<evidence type="ECO:0000256" key="3">
    <source>
        <dbReference type="ARBA" id="ARBA00022490"/>
    </source>
</evidence>
<reference evidence="6" key="1">
    <citation type="journal article" date="2025" name="Foods">
        <title>Unveiling the Microbial Signatures of Arabica Coffee Cherries: Insights into Ripeness Specific Diversity, Functional Traits, and Implications for Quality and Safety.</title>
        <authorList>
            <consortium name="RefSeq"/>
            <person name="Tenea G.N."/>
            <person name="Cifuentes V."/>
            <person name="Reyes P."/>
            <person name="Cevallos-Vallejos M."/>
        </authorList>
    </citation>
    <scope>NUCLEOTIDE SEQUENCE [LARGE SCALE GENOMIC DNA]</scope>
</reference>
<evidence type="ECO:0000256" key="2">
    <source>
        <dbReference type="ARBA" id="ARBA00008332"/>
    </source>
</evidence>
<keyword evidence="6" id="KW-1185">Reference proteome</keyword>
<evidence type="ECO:0000313" key="7">
    <source>
        <dbReference type="RefSeq" id="XP_027081498.1"/>
    </source>
</evidence>
<dbReference type="GO" id="GO:0005737">
    <property type="term" value="C:cytoplasm"/>
    <property type="evidence" value="ECO:0007669"/>
    <property type="project" value="UniProtKB-SubCell"/>
</dbReference>
<name>A0A6P6TSR6_COFAR</name>
<dbReference type="InterPro" id="IPR019376">
    <property type="entry name" value="Myeloid_leukemia_factor"/>
</dbReference>
<comment type="subcellular location">
    <subcellularLocation>
        <location evidence="1">Cytoplasm</location>
    </subcellularLocation>
</comment>
<sequence length="362" mass="39235">MQGGRDPFFGFGDPFASGGFDGHRDLISSFFGGRDPFDDPFFTRPFGGMLESSFFGPSRGPFMHSQAPSLFGPSGVPFMDAQATGFLGHQSSHPPRSRGPIIEELNSDDEQDENEDQKEKRDNPRKHGRSINEPLVEDPDGDAEERRRKQVQFRNDYHRGSIPQSQPRAQSFSFQSSTVTYGGGNGAYYTSSSTRRTGSDGMTFEESKEANSATREAAHRVSRGIHDKGHSVTRKLKSDGRVDSMQTLHNLEEDQLAGFEEAWKGKARKHLPGWTDGLNTEVIGSGRSAVNGANQGGRALPYVGRSNQLESGAVPEMGHAAGPSRPHHAGRGRSAVGGMSGSSSRVKSRAADTANLNQAGKH</sequence>
<dbReference type="GeneID" id="113704059"/>
<accession>A0A6P6TSR6</accession>
<evidence type="ECO:0008006" key="8">
    <source>
        <dbReference type="Google" id="ProtNLM"/>
    </source>
</evidence>
<organism evidence="6 7">
    <name type="scientific">Coffea arabica</name>
    <name type="common">Arabian coffee</name>
    <dbReference type="NCBI Taxonomy" id="13443"/>
    <lineage>
        <taxon>Eukaryota</taxon>
        <taxon>Viridiplantae</taxon>
        <taxon>Streptophyta</taxon>
        <taxon>Embryophyta</taxon>
        <taxon>Tracheophyta</taxon>
        <taxon>Spermatophyta</taxon>
        <taxon>Magnoliopsida</taxon>
        <taxon>eudicotyledons</taxon>
        <taxon>Gunneridae</taxon>
        <taxon>Pentapetalae</taxon>
        <taxon>asterids</taxon>
        <taxon>lamiids</taxon>
        <taxon>Gentianales</taxon>
        <taxon>Rubiaceae</taxon>
        <taxon>Ixoroideae</taxon>
        <taxon>Gardenieae complex</taxon>
        <taxon>Bertiereae - Coffeeae clade</taxon>
        <taxon>Coffeeae</taxon>
        <taxon>Coffea</taxon>
    </lineage>
</organism>
<dbReference type="Pfam" id="PF10248">
    <property type="entry name" value="Mlf1IP"/>
    <property type="match status" value="1"/>
</dbReference>